<dbReference type="InterPro" id="IPR050553">
    <property type="entry name" value="Thioredoxin_ResA/DsbE_sf"/>
</dbReference>
<dbReference type="GO" id="GO:0016209">
    <property type="term" value="F:antioxidant activity"/>
    <property type="evidence" value="ECO:0007669"/>
    <property type="project" value="InterPro"/>
</dbReference>
<dbReference type="InterPro" id="IPR000866">
    <property type="entry name" value="AhpC/TSA"/>
</dbReference>
<organism evidence="6">
    <name type="scientific">marine metagenome</name>
    <dbReference type="NCBI Taxonomy" id="408172"/>
    <lineage>
        <taxon>unclassified sequences</taxon>
        <taxon>metagenomes</taxon>
        <taxon>ecological metagenomes</taxon>
    </lineage>
</organism>
<sequence>REVKVPTTRVFGCSTKWKEKAAGVAKADAAWAKRPVDLGTIDAADLKTLVANKGEDYLLLNVWATWCQPCVAEFPELVKMQRMYGRRHFKLVTLSVDNPDHKEQASKFLKRSQAAMTNFLYTGTDRDELAEALDPKWTGPIPFTILVAPGGEVIYRKEGRFDAQALKTIIADTLGRTYASRKKKE</sequence>
<proteinExistence type="predicted"/>
<dbReference type="PANTHER" id="PTHR42852:SF6">
    <property type="entry name" value="THIOL:DISULFIDE INTERCHANGE PROTEIN DSBE"/>
    <property type="match status" value="1"/>
</dbReference>
<dbReference type="SUPFAM" id="SSF52833">
    <property type="entry name" value="Thioredoxin-like"/>
    <property type="match status" value="1"/>
</dbReference>
<dbReference type="EMBL" id="UINC01186434">
    <property type="protein sequence ID" value="SVD98653.1"/>
    <property type="molecule type" value="Genomic_DNA"/>
</dbReference>
<dbReference type="InterPro" id="IPR013766">
    <property type="entry name" value="Thioredoxin_domain"/>
</dbReference>
<evidence type="ECO:0000256" key="3">
    <source>
        <dbReference type="ARBA" id="ARBA00023157"/>
    </source>
</evidence>
<evidence type="ECO:0000256" key="2">
    <source>
        <dbReference type="ARBA" id="ARBA00022748"/>
    </source>
</evidence>
<comment type="subcellular location">
    <subcellularLocation>
        <location evidence="1">Cell envelope</location>
    </subcellularLocation>
</comment>
<dbReference type="Gene3D" id="3.40.30.10">
    <property type="entry name" value="Glutaredoxin"/>
    <property type="match status" value="1"/>
</dbReference>
<dbReference type="GO" id="GO:0030313">
    <property type="term" value="C:cell envelope"/>
    <property type="evidence" value="ECO:0007669"/>
    <property type="project" value="UniProtKB-SubCell"/>
</dbReference>
<dbReference type="InterPro" id="IPR036249">
    <property type="entry name" value="Thioredoxin-like_sf"/>
</dbReference>
<dbReference type="AlphaFoldDB" id="A0A382ZTB3"/>
<evidence type="ECO:0000313" key="6">
    <source>
        <dbReference type="EMBL" id="SVD98653.1"/>
    </source>
</evidence>
<feature type="non-terminal residue" evidence="6">
    <location>
        <position position="1"/>
    </location>
</feature>
<dbReference type="PANTHER" id="PTHR42852">
    <property type="entry name" value="THIOL:DISULFIDE INTERCHANGE PROTEIN DSBE"/>
    <property type="match status" value="1"/>
</dbReference>
<dbReference type="GO" id="GO:0017004">
    <property type="term" value="P:cytochrome complex assembly"/>
    <property type="evidence" value="ECO:0007669"/>
    <property type="project" value="UniProtKB-KW"/>
</dbReference>
<dbReference type="GO" id="GO:0016491">
    <property type="term" value="F:oxidoreductase activity"/>
    <property type="evidence" value="ECO:0007669"/>
    <property type="project" value="InterPro"/>
</dbReference>
<gene>
    <name evidence="6" type="ORF">METZ01_LOCUS451507</name>
</gene>
<protein>
    <recommendedName>
        <fullName evidence="5">Thioredoxin domain-containing protein</fullName>
    </recommendedName>
</protein>
<dbReference type="CDD" id="cd02966">
    <property type="entry name" value="TlpA_like_family"/>
    <property type="match status" value="1"/>
</dbReference>
<reference evidence="6" key="1">
    <citation type="submission" date="2018-05" db="EMBL/GenBank/DDBJ databases">
        <authorList>
            <person name="Lanie J.A."/>
            <person name="Ng W.-L."/>
            <person name="Kazmierczak K.M."/>
            <person name="Andrzejewski T.M."/>
            <person name="Davidsen T.M."/>
            <person name="Wayne K.J."/>
            <person name="Tettelin H."/>
            <person name="Glass J.I."/>
            <person name="Rusch D."/>
            <person name="Podicherti R."/>
            <person name="Tsui H.-C.T."/>
            <person name="Winkler M.E."/>
        </authorList>
    </citation>
    <scope>NUCLEOTIDE SEQUENCE</scope>
</reference>
<dbReference type="PROSITE" id="PS51352">
    <property type="entry name" value="THIOREDOXIN_2"/>
    <property type="match status" value="1"/>
</dbReference>
<evidence type="ECO:0000259" key="5">
    <source>
        <dbReference type="PROSITE" id="PS51352"/>
    </source>
</evidence>
<keyword evidence="2" id="KW-0201">Cytochrome c-type biogenesis</keyword>
<dbReference type="Pfam" id="PF00578">
    <property type="entry name" value="AhpC-TSA"/>
    <property type="match status" value="1"/>
</dbReference>
<keyword evidence="4" id="KW-0676">Redox-active center</keyword>
<evidence type="ECO:0000256" key="1">
    <source>
        <dbReference type="ARBA" id="ARBA00004196"/>
    </source>
</evidence>
<accession>A0A382ZTB3</accession>
<evidence type="ECO:0000256" key="4">
    <source>
        <dbReference type="ARBA" id="ARBA00023284"/>
    </source>
</evidence>
<name>A0A382ZTB3_9ZZZZ</name>
<keyword evidence="3" id="KW-1015">Disulfide bond</keyword>
<feature type="domain" description="Thioredoxin" evidence="5">
    <location>
        <begin position="21"/>
        <end position="175"/>
    </location>
</feature>